<evidence type="ECO:0000313" key="7">
    <source>
        <dbReference type="Proteomes" id="UP001161247"/>
    </source>
</evidence>
<dbReference type="InterPro" id="IPR004827">
    <property type="entry name" value="bZIP"/>
</dbReference>
<name>A0AAV1DIA5_OLDCO</name>
<dbReference type="PANTHER" id="PTHR46391:SF17">
    <property type="entry name" value="BASIC LEUCINE ZIPPER 19-LIKE"/>
    <property type="match status" value="1"/>
</dbReference>
<dbReference type="GO" id="GO:0003700">
    <property type="term" value="F:DNA-binding transcription factor activity"/>
    <property type="evidence" value="ECO:0007669"/>
    <property type="project" value="InterPro"/>
</dbReference>
<dbReference type="PROSITE" id="PS00036">
    <property type="entry name" value="BZIP_BASIC"/>
    <property type="match status" value="1"/>
</dbReference>
<dbReference type="CDD" id="cd14703">
    <property type="entry name" value="bZIP_plant_RF2"/>
    <property type="match status" value="1"/>
</dbReference>
<organism evidence="6 7">
    <name type="scientific">Oldenlandia corymbosa var. corymbosa</name>
    <dbReference type="NCBI Taxonomy" id="529605"/>
    <lineage>
        <taxon>Eukaryota</taxon>
        <taxon>Viridiplantae</taxon>
        <taxon>Streptophyta</taxon>
        <taxon>Embryophyta</taxon>
        <taxon>Tracheophyta</taxon>
        <taxon>Spermatophyta</taxon>
        <taxon>Magnoliopsida</taxon>
        <taxon>eudicotyledons</taxon>
        <taxon>Gunneridae</taxon>
        <taxon>Pentapetalae</taxon>
        <taxon>asterids</taxon>
        <taxon>lamiids</taxon>
        <taxon>Gentianales</taxon>
        <taxon>Rubiaceae</taxon>
        <taxon>Rubioideae</taxon>
        <taxon>Spermacoceae</taxon>
        <taxon>Hedyotis-Oldenlandia complex</taxon>
        <taxon>Oldenlandia</taxon>
    </lineage>
</organism>
<accession>A0AAV1DIA5</accession>
<evidence type="ECO:0000256" key="4">
    <source>
        <dbReference type="SAM" id="Coils"/>
    </source>
</evidence>
<keyword evidence="2" id="KW-0804">Transcription</keyword>
<dbReference type="PANTHER" id="PTHR46391">
    <property type="entry name" value="BASIC LEUCINE ZIPPER 34"/>
    <property type="match status" value="1"/>
</dbReference>
<dbReference type="InterPro" id="IPR052483">
    <property type="entry name" value="bZIP_transcription_regulators"/>
</dbReference>
<reference evidence="6" key="1">
    <citation type="submission" date="2023-03" db="EMBL/GenBank/DDBJ databases">
        <authorList>
            <person name="Julca I."/>
        </authorList>
    </citation>
    <scope>NUCLEOTIDE SEQUENCE</scope>
</reference>
<sequence length="284" mass="31643">MEADGNMNLVAEGESLLVAPPPVPPPPRGQEFTALNLDVLPRTNLDEPAGGRNGLLMQNQTNPPPPENNVNYGSLMEVDFEGSTIPTLEEALSIEKCGRELDPDEEKKLRRTISNRLSAQRSRIKKLNYIAEMKKRMKELEDHMAFLNPTLETCKQKQTELRNERIVLEQQIKRCMDQSIICNREIEENKAEIVRLKELLVLKNEHTSMMNGSEIGIPDSTSAIFGVYPPGSFTFTAESSTGFNSEQNGVLLDGMNNNVDHGAGIEQYLNMDALGLSPSTDDTR</sequence>
<dbReference type="Pfam" id="PF00170">
    <property type="entry name" value="bZIP_1"/>
    <property type="match status" value="1"/>
</dbReference>
<proteinExistence type="predicted"/>
<evidence type="ECO:0000256" key="2">
    <source>
        <dbReference type="ARBA" id="ARBA00023163"/>
    </source>
</evidence>
<dbReference type="InterPro" id="IPR046347">
    <property type="entry name" value="bZIP_sf"/>
</dbReference>
<dbReference type="GO" id="GO:0005634">
    <property type="term" value="C:nucleus"/>
    <property type="evidence" value="ECO:0007669"/>
    <property type="project" value="TreeGrafter"/>
</dbReference>
<gene>
    <name evidence="6" type="ORF">OLC1_LOCUS15219</name>
</gene>
<protein>
    <submittedName>
        <fullName evidence="6">OLC1v1005989C1</fullName>
    </submittedName>
</protein>
<feature type="domain" description="BZIP" evidence="5">
    <location>
        <begin position="105"/>
        <end position="168"/>
    </location>
</feature>
<evidence type="ECO:0000256" key="3">
    <source>
        <dbReference type="ARBA" id="ARBA00023242"/>
    </source>
</evidence>
<dbReference type="PROSITE" id="PS50217">
    <property type="entry name" value="BZIP"/>
    <property type="match status" value="1"/>
</dbReference>
<dbReference type="AlphaFoldDB" id="A0AAV1DIA5"/>
<dbReference type="Gene3D" id="1.20.5.170">
    <property type="match status" value="1"/>
</dbReference>
<dbReference type="GO" id="GO:0045893">
    <property type="term" value="P:positive regulation of DNA-templated transcription"/>
    <property type="evidence" value="ECO:0007669"/>
    <property type="project" value="TreeGrafter"/>
</dbReference>
<keyword evidence="4" id="KW-0175">Coiled coil</keyword>
<feature type="coiled-coil region" evidence="4">
    <location>
        <begin position="151"/>
        <end position="178"/>
    </location>
</feature>
<dbReference type="InterPro" id="IPR044759">
    <property type="entry name" value="bZIP_RF2"/>
</dbReference>
<dbReference type="Proteomes" id="UP001161247">
    <property type="component" value="Chromosome 5"/>
</dbReference>
<dbReference type="GO" id="GO:0003677">
    <property type="term" value="F:DNA binding"/>
    <property type="evidence" value="ECO:0007669"/>
    <property type="project" value="TreeGrafter"/>
</dbReference>
<dbReference type="SUPFAM" id="SSF57959">
    <property type="entry name" value="Leucine zipper domain"/>
    <property type="match status" value="1"/>
</dbReference>
<keyword evidence="1" id="KW-0805">Transcription regulation</keyword>
<keyword evidence="3" id="KW-0539">Nucleus</keyword>
<keyword evidence="7" id="KW-1185">Reference proteome</keyword>
<dbReference type="SMART" id="SM00338">
    <property type="entry name" value="BRLZ"/>
    <property type="match status" value="1"/>
</dbReference>
<evidence type="ECO:0000259" key="5">
    <source>
        <dbReference type="PROSITE" id="PS50217"/>
    </source>
</evidence>
<dbReference type="EMBL" id="OX459122">
    <property type="protein sequence ID" value="CAI9106770.1"/>
    <property type="molecule type" value="Genomic_DNA"/>
</dbReference>
<evidence type="ECO:0000256" key="1">
    <source>
        <dbReference type="ARBA" id="ARBA00023015"/>
    </source>
</evidence>
<evidence type="ECO:0000313" key="6">
    <source>
        <dbReference type="EMBL" id="CAI9106770.1"/>
    </source>
</evidence>